<dbReference type="KEGG" id="noy:EXE57_17290"/>
<feature type="signal peptide" evidence="1">
    <location>
        <begin position="1"/>
        <end position="25"/>
    </location>
</feature>
<keyword evidence="1" id="KW-0732">Signal</keyword>
<reference evidence="3 4" key="1">
    <citation type="submission" date="2019-03" db="EMBL/GenBank/DDBJ databases">
        <title>Three New Species of Nocardioides, Nocardioides euryhalodurans sp. nov., Nocardioides seonyuensis sp. nov. and Nocardioides eburneoflavus sp. nov., Iolated from Soil.</title>
        <authorList>
            <person name="Roh S.G."/>
            <person name="Lee C."/>
            <person name="Kim M.-K."/>
            <person name="Kim S.B."/>
        </authorList>
    </citation>
    <scope>NUCLEOTIDE SEQUENCE [LARGE SCALE GENOMIC DNA]</scope>
    <source>
        <strain evidence="3 4">MMS17-SY117</strain>
    </source>
</reference>
<organism evidence="3 4">
    <name type="scientific">Nocardioides euryhalodurans</name>
    <dbReference type="NCBI Taxonomy" id="2518370"/>
    <lineage>
        <taxon>Bacteria</taxon>
        <taxon>Bacillati</taxon>
        <taxon>Actinomycetota</taxon>
        <taxon>Actinomycetes</taxon>
        <taxon>Propionibacteriales</taxon>
        <taxon>Nocardioidaceae</taxon>
        <taxon>Nocardioides</taxon>
    </lineage>
</organism>
<name>A0A4P7GP13_9ACTN</name>
<dbReference type="Pfam" id="PF11350">
    <property type="entry name" value="DUF3152"/>
    <property type="match status" value="1"/>
</dbReference>
<dbReference type="Gene3D" id="2.60.40.2700">
    <property type="match status" value="2"/>
</dbReference>
<dbReference type="OrthoDB" id="9779865at2"/>
<dbReference type="AlphaFoldDB" id="A0A4P7GP13"/>
<dbReference type="InterPro" id="IPR022603">
    <property type="entry name" value="DUF3152"/>
</dbReference>
<dbReference type="EMBL" id="CP038267">
    <property type="protein sequence ID" value="QBR93840.1"/>
    <property type="molecule type" value="Genomic_DNA"/>
</dbReference>
<proteinExistence type="predicted"/>
<protein>
    <submittedName>
        <fullName evidence="3">DUF3152 domain-containing protein</fullName>
    </submittedName>
</protein>
<sequence length="373" mass="41575">MGLRLGVVTAVAALVTSLLTGVAGAQGTVPPTSTAPPTVTGEPAYRQVLRAQPGTWTSESQLTYDYQWLRDGRRLRGETSPRRRATLRDIGSRLSVRITATDEAGQTATATSEPTDRVRRADLVATERPGISGTMRFTRTLTADPGEWAARRRTVSFRWLRGGDPIEGATGRRYTLQAADVGRRIRVRVTARAEGYLRGDAVSRQTREVGHRVPVRRTVTYRIETRGRIVADRDTFRRQVAQTFADPRGWRSAGVQFRRVSRGGSFSVVLAEASRVPDFSPVCSATWSCRVGRYVIINQTRWRFASPSWNAANRPVREYRHMVVNHETGHWLGHGHLGCSARGRKAPVMMQQSKGLDGCRHNPWPLSSELWFG</sequence>
<evidence type="ECO:0000256" key="1">
    <source>
        <dbReference type="SAM" id="SignalP"/>
    </source>
</evidence>
<evidence type="ECO:0000313" key="3">
    <source>
        <dbReference type="EMBL" id="QBR93840.1"/>
    </source>
</evidence>
<dbReference type="SUPFAM" id="SSF55486">
    <property type="entry name" value="Metalloproteases ('zincins'), catalytic domain"/>
    <property type="match status" value="1"/>
</dbReference>
<evidence type="ECO:0000313" key="4">
    <source>
        <dbReference type="Proteomes" id="UP000294894"/>
    </source>
</evidence>
<feature type="domain" description="DUF3152" evidence="2">
    <location>
        <begin position="201"/>
        <end position="357"/>
    </location>
</feature>
<feature type="chain" id="PRO_5020927333" evidence="1">
    <location>
        <begin position="26"/>
        <end position="373"/>
    </location>
</feature>
<accession>A0A4P7GP13</accession>
<keyword evidence="4" id="KW-1185">Reference proteome</keyword>
<evidence type="ECO:0000259" key="2">
    <source>
        <dbReference type="Pfam" id="PF11350"/>
    </source>
</evidence>
<dbReference type="RefSeq" id="WP_135079660.1">
    <property type="nucleotide sequence ID" value="NZ_CP038267.1"/>
</dbReference>
<dbReference type="Proteomes" id="UP000294894">
    <property type="component" value="Chromosome"/>
</dbReference>
<gene>
    <name evidence="3" type="ORF">EXE57_17290</name>
</gene>